<protein>
    <recommendedName>
        <fullName evidence="9">GPI-anchor transamidase</fullName>
    </recommendedName>
</protein>
<reference evidence="7 8" key="1">
    <citation type="submission" date="2019-03" db="EMBL/GenBank/DDBJ databases">
        <title>Sequencing 23 genomes of Wallemia ichthyophaga.</title>
        <authorList>
            <person name="Gostincar C."/>
        </authorList>
    </citation>
    <scope>NUCLEOTIDE SEQUENCE [LARGE SCALE GENOMIC DNA]</scope>
    <source>
        <strain evidence="7 8">EXF-8621</strain>
    </source>
</reference>
<dbReference type="PRINTS" id="PR00776">
    <property type="entry name" value="HEMOGLOBNASE"/>
</dbReference>
<evidence type="ECO:0000256" key="1">
    <source>
        <dbReference type="ARBA" id="ARBA00004687"/>
    </source>
</evidence>
<evidence type="ECO:0008006" key="9">
    <source>
        <dbReference type="Google" id="ProtNLM"/>
    </source>
</evidence>
<comment type="pathway">
    <text evidence="1">Glycolipid biosynthesis; glycosylphosphatidylinositol-anchor biosynthesis.</text>
</comment>
<dbReference type="FunFam" id="3.40.50.1460:FF:000021">
    <property type="entry name" value="GPI-anchor transamidase"/>
    <property type="match status" value="1"/>
</dbReference>
<dbReference type="GO" id="GO:0042765">
    <property type="term" value="C:GPI-anchor transamidase complex"/>
    <property type="evidence" value="ECO:0007669"/>
    <property type="project" value="InterPro"/>
</dbReference>
<feature type="region of interest" description="Disordered" evidence="6">
    <location>
        <begin position="314"/>
        <end position="348"/>
    </location>
</feature>
<organism evidence="7 8">
    <name type="scientific">Wallemia ichthyophaga</name>
    <dbReference type="NCBI Taxonomy" id="245174"/>
    <lineage>
        <taxon>Eukaryota</taxon>
        <taxon>Fungi</taxon>
        <taxon>Dikarya</taxon>
        <taxon>Basidiomycota</taxon>
        <taxon>Wallemiomycotina</taxon>
        <taxon>Wallemiomycetes</taxon>
        <taxon>Wallemiales</taxon>
        <taxon>Wallemiaceae</taxon>
        <taxon>Wallemia</taxon>
    </lineage>
</organism>
<keyword evidence="4" id="KW-0732">Signal</keyword>
<feature type="compositionally biased region" description="Basic and acidic residues" evidence="6">
    <location>
        <begin position="314"/>
        <end position="323"/>
    </location>
</feature>
<proteinExistence type="inferred from homology"/>
<dbReference type="PANTHER" id="PTHR48067:SF1">
    <property type="entry name" value="GPI-ANCHOR TRANSAMIDASE"/>
    <property type="match status" value="1"/>
</dbReference>
<evidence type="ECO:0000313" key="8">
    <source>
        <dbReference type="Proteomes" id="UP000306954"/>
    </source>
</evidence>
<dbReference type="Proteomes" id="UP000306954">
    <property type="component" value="Unassembled WGS sequence"/>
</dbReference>
<evidence type="ECO:0000256" key="3">
    <source>
        <dbReference type="ARBA" id="ARBA00022502"/>
    </source>
</evidence>
<dbReference type="InterPro" id="IPR001096">
    <property type="entry name" value="Peptidase_C13"/>
</dbReference>
<dbReference type="PANTHER" id="PTHR48067">
    <property type="entry name" value="GPI-ANCHOR TRANSAMIDASE"/>
    <property type="match status" value="1"/>
</dbReference>
<comment type="caution">
    <text evidence="7">The sequence shown here is derived from an EMBL/GenBank/DDBJ whole genome shotgun (WGS) entry which is preliminary data.</text>
</comment>
<evidence type="ECO:0000256" key="4">
    <source>
        <dbReference type="ARBA" id="ARBA00022729"/>
    </source>
</evidence>
<sequence length="373" mass="41643">MTVDEQENDFVNDGDEGAVRSEMRACLVSGNSDGHTNNWAILVSASRYWFNYRHLANALGMYRAIRRLGIPDSNIILMLPDDISCNARNRYPGSVYAHKDHRMDLYGERVEVDYRGYEVTVENFLRVLTGRHEEHTPSSKRLLSDENSNVLLYLTGHGGDEFLKFQDTEELNSQDIADAVEQMRLKKRYNKMLFISDTCQAATLANSLYSQDVLAIGSSVKGQNSYSHHTDKQIGVGVIEGFTHFTLNALSDIDSHSQLTLADFIDSFDRSKIKSTPGVRSDLFGSLDDSLLTDFFAGNIDVDVLSPETEHCMQHAEQERQNVDVDAESSSHTPASAHNIPNEPSTPNTQNQNAVYLLICIISLSISVGLGLR</sequence>
<evidence type="ECO:0000256" key="6">
    <source>
        <dbReference type="SAM" id="MobiDB-lite"/>
    </source>
</evidence>
<evidence type="ECO:0000256" key="2">
    <source>
        <dbReference type="ARBA" id="ARBA00009941"/>
    </source>
</evidence>
<accession>A0A4T0HWU2</accession>
<feature type="active site" description="Nucleophile" evidence="5">
    <location>
        <position position="199"/>
    </location>
</feature>
<dbReference type="PIRSF" id="PIRSF019663">
    <property type="entry name" value="Legumain"/>
    <property type="match status" value="1"/>
</dbReference>
<dbReference type="GO" id="GO:0006506">
    <property type="term" value="P:GPI anchor biosynthetic process"/>
    <property type="evidence" value="ECO:0007669"/>
    <property type="project" value="UniProtKB-UniPathway"/>
</dbReference>
<dbReference type="Gene3D" id="3.40.50.1460">
    <property type="match status" value="1"/>
</dbReference>
<dbReference type="UniPathway" id="UPA00196"/>
<dbReference type="PIRSF" id="PIRSF500138">
    <property type="entry name" value="GPI8"/>
    <property type="match status" value="1"/>
</dbReference>
<dbReference type="EMBL" id="SPOF01000001">
    <property type="protein sequence ID" value="TIB17478.1"/>
    <property type="molecule type" value="Genomic_DNA"/>
</dbReference>
<dbReference type="GO" id="GO:0016255">
    <property type="term" value="P:attachment of GPI anchor to protein"/>
    <property type="evidence" value="ECO:0007669"/>
    <property type="project" value="InterPro"/>
</dbReference>
<feature type="active site" evidence="5">
    <location>
        <position position="157"/>
    </location>
</feature>
<dbReference type="Pfam" id="PF01650">
    <property type="entry name" value="Peptidase_C13"/>
    <property type="match status" value="1"/>
</dbReference>
<keyword evidence="3" id="KW-0337">GPI-anchor biosynthesis</keyword>
<dbReference type="GO" id="GO:0006508">
    <property type="term" value="P:proteolysis"/>
    <property type="evidence" value="ECO:0007669"/>
    <property type="project" value="InterPro"/>
</dbReference>
<dbReference type="GO" id="GO:0003923">
    <property type="term" value="F:GPI-anchor transamidase activity"/>
    <property type="evidence" value="ECO:0007669"/>
    <property type="project" value="InterPro"/>
</dbReference>
<name>A0A4T0HWU2_WALIC</name>
<dbReference type="InterPro" id="IPR028361">
    <property type="entry name" value="GPI_transamidase"/>
</dbReference>
<evidence type="ECO:0000256" key="5">
    <source>
        <dbReference type="PIRSR" id="PIRSR019663-1"/>
    </source>
</evidence>
<dbReference type="AlphaFoldDB" id="A0A4T0HWU2"/>
<gene>
    <name evidence="7" type="ORF">E3P90_00123</name>
</gene>
<comment type="similarity">
    <text evidence="2">Belongs to the peptidase C13 family.</text>
</comment>
<evidence type="ECO:0000313" key="7">
    <source>
        <dbReference type="EMBL" id="TIB17478.1"/>
    </source>
</evidence>